<dbReference type="EMBL" id="MUJZ01027665">
    <property type="protein sequence ID" value="OTF78492.1"/>
    <property type="molecule type" value="Genomic_DNA"/>
</dbReference>
<protein>
    <submittedName>
        <fullName evidence="2">Uncharacterized protein</fullName>
    </submittedName>
</protein>
<gene>
    <name evidence="2" type="ORF">BLA29_000452</name>
</gene>
<feature type="region of interest" description="Disordered" evidence="1">
    <location>
        <begin position="229"/>
        <end position="257"/>
    </location>
</feature>
<reference evidence="2 3" key="1">
    <citation type="submission" date="2017-03" db="EMBL/GenBank/DDBJ databases">
        <title>Genome Survey of Euroglyphus maynei.</title>
        <authorList>
            <person name="Arlian L.G."/>
            <person name="Morgan M.S."/>
            <person name="Rider S.D."/>
        </authorList>
    </citation>
    <scope>NUCLEOTIDE SEQUENCE [LARGE SCALE GENOMIC DNA]</scope>
    <source>
        <strain evidence="2">Arlian Lab</strain>
        <tissue evidence="2">Whole body</tissue>
    </source>
</reference>
<dbReference type="GO" id="GO:0032053">
    <property type="term" value="P:ciliary basal body organization"/>
    <property type="evidence" value="ECO:0007669"/>
    <property type="project" value="TreeGrafter"/>
</dbReference>
<accession>A0A1Y3BC90</accession>
<dbReference type="Proteomes" id="UP000194236">
    <property type="component" value="Unassembled WGS sequence"/>
</dbReference>
<dbReference type="OrthoDB" id="10028852at2759"/>
<name>A0A1Y3BC90_EURMA</name>
<dbReference type="InterPro" id="IPR033207">
    <property type="entry name" value="CCP110"/>
</dbReference>
<comment type="caution">
    <text evidence="2">The sequence shown here is derived from an EMBL/GenBank/DDBJ whole genome shotgun (WGS) entry which is preliminary data.</text>
</comment>
<sequence>MWHSFSNNDNQDDESVETLVPKLRQTKIPFLREKLQIIYEQLLFLQADCSRTEIFEQQLNDLSRQLSNYRTELSQKYSTMMAMFDELSNVIKDSNPLRISTERPILHPSNIRMCLDDQIRYKLRRLPAIVRGYLVRRLLATGKIRNLRRTIRDTSAILVNFKKNLQTDNDGRLMVTEQDVLFHRQLCAQLEKSCHEFYRSFFQLSLAKQMELIRNDREHRLNRFDSTTSQYSTSSSLFSSSSSLSGQTNRKKIERKF</sequence>
<dbReference type="PANTHER" id="PTHR13594">
    <property type="entry name" value="CENTRIOLAR COILED-COIL PROTEIN OF 110 KDA"/>
    <property type="match status" value="1"/>
</dbReference>
<dbReference type="AlphaFoldDB" id="A0A1Y3BC90"/>
<dbReference type="GO" id="GO:1903723">
    <property type="term" value="P:negative regulation of centriole elongation"/>
    <property type="evidence" value="ECO:0007669"/>
    <property type="project" value="TreeGrafter"/>
</dbReference>
<evidence type="ECO:0000313" key="2">
    <source>
        <dbReference type="EMBL" id="OTF78492.1"/>
    </source>
</evidence>
<keyword evidence="3" id="KW-1185">Reference proteome</keyword>
<evidence type="ECO:0000256" key="1">
    <source>
        <dbReference type="SAM" id="MobiDB-lite"/>
    </source>
</evidence>
<dbReference type="PANTHER" id="PTHR13594:SF1">
    <property type="entry name" value="CENTRIOLAR COILED-COIL PROTEIN OF 110 KDA"/>
    <property type="match status" value="1"/>
</dbReference>
<dbReference type="GO" id="GO:0007099">
    <property type="term" value="P:centriole replication"/>
    <property type="evidence" value="ECO:0007669"/>
    <property type="project" value="InterPro"/>
</dbReference>
<feature type="compositionally biased region" description="Low complexity" evidence="1">
    <location>
        <begin position="229"/>
        <end position="245"/>
    </location>
</feature>
<evidence type="ECO:0000313" key="3">
    <source>
        <dbReference type="Proteomes" id="UP000194236"/>
    </source>
</evidence>
<proteinExistence type="predicted"/>
<dbReference type="GO" id="GO:0005814">
    <property type="term" value="C:centriole"/>
    <property type="evidence" value="ECO:0007669"/>
    <property type="project" value="InterPro"/>
</dbReference>
<organism evidence="2 3">
    <name type="scientific">Euroglyphus maynei</name>
    <name type="common">Mayne's house dust mite</name>
    <dbReference type="NCBI Taxonomy" id="6958"/>
    <lineage>
        <taxon>Eukaryota</taxon>
        <taxon>Metazoa</taxon>
        <taxon>Ecdysozoa</taxon>
        <taxon>Arthropoda</taxon>
        <taxon>Chelicerata</taxon>
        <taxon>Arachnida</taxon>
        <taxon>Acari</taxon>
        <taxon>Acariformes</taxon>
        <taxon>Sarcoptiformes</taxon>
        <taxon>Astigmata</taxon>
        <taxon>Psoroptidia</taxon>
        <taxon>Analgoidea</taxon>
        <taxon>Pyroglyphidae</taxon>
        <taxon>Pyroglyphinae</taxon>
        <taxon>Euroglyphus</taxon>
    </lineage>
</organism>
<dbReference type="GO" id="GO:0032465">
    <property type="term" value="P:regulation of cytokinesis"/>
    <property type="evidence" value="ECO:0007669"/>
    <property type="project" value="InterPro"/>
</dbReference>